<comment type="caution">
    <text evidence="2">The sequence shown here is derived from an EMBL/GenBank/DDBJ whole genome shotgun (WGS) entry which is preliminary data.</text>
</comment>
<reference evidence="3" key="1">
    <citation type="journal article" date="2019" name="Int. J. Syst. Evol. Microbiol.">
        <title>The Global Catalogue of Microorganisms (GCM) 10K type strain sequencing project: providing services to taxonomists for standard genome sequencing and annotation.</title>
        <authorList>
            <consortium name="The Broad Institute Genomics Platform"/>
            <consortium name="The Broad Institute Genome Sequencing Center for Infectious Disease"/>
            <person name="Wu L."/>
            <person name="Ma J."/>
        </authorList>
    </citation>
    <scope>NUCLEOTIDE SEQUENCE [LARGE SCALE GENOMIC DNA]</scope>
    <source>
        <strain evidence="3">KCTC 52366</strain>
    </source>
</reference>
<dbReference type="Proteomes" id="UP001595632">
    <property type="component" value="Unassembled WGS sequence"/>
</dbReference>
<feature type="region of interest" description="Disordered" evidence="1">
    <location>
        <begin position="69"/>
        <end position="94"/>
    </location>
</feature>
<sequence>MNGNLWQLNHFTQNVIGRPRAFANMRLLPPQLITKQEIALARHPDFARFSPLLPLRHCAPHDLRPHRTAFRRPESQSRENLRFSKQNGDEHGFKTPNLSFCTGINLADPAVQIRAE</sequence>
<keyword evidence="3" id="KW-1185">Reference proteome</keyword>
<feature type="compositionally biased region" description="Basic and acidic residues" evidence="1">
    <location>
        <begin position="69"/>
        <end position="93"/>
    </location>
</feature>
<protein>
    <submittedName>
        <fullName evidence="2">Uncharacterized protein</fullName>
    </submittedName>
</protein>
<evidence type="ECO:0000313" key="3">
    <source>
        <dbReference type="Proteomes" id="UP001595632"/>
    </source>
</evidence>
<proteinExistence type="predicted"/>
<evidence type="ECO:0000256" key="1">
    <source>
        <dbReference type="SAM" id="MobiDB-lite"/>
    </source>
</evidence>
<dbReference type="EMBL" id="JBHRTB010000010">
    <property type="protein sequence ID" value="MFC3145850.1"/>
    <property type="molecule type" value="Genomic_DNA"/>
</dbReference>
<gene>
    <name evidence="2" type="ORF">ACFOGP_24220</name>
</gene>
<accession>A0ABV7H0V6</accession>
<evidence type="ECO:0000313" key="2">
    <source>
        <dbReference type="EMBL" id="MFC3145850.1"/>
    </source>
</evidence>
<dbReference type="RefSeq" id="WP_275632797.1">
    <property type="nucleotide sequence ID" value="NZ_JARGYD010000003.1"/>
</dbReference>
<organism evidence="2 3">
    <name type="scientific">Psychromarinibacter halotolerans</name>
    <dbReference type="NCBI Taxonomy" id="1775175"/>
    <lineage>
        <taxon>Bacteria</taxon>
        <taxon>Pseudomonadati</taxon>
        <taxon>Pseudomonadota</taxon>
        <taxon>Alphaproteobacteria</taxon>
        <taxon>Rhodobacterales</taxon>
        <taxon>Paracoccaceae</taxon>
        <taxon>Psychromarinibacter</taxon>
    </lineage>
</organism>
<name>A0ABV7H0V6_9RHOB</name>